<evidence type="ECO:0000256" key="1">
    <source>
        <dbReference type="ARBA" id="ARBA00000900"/>
    </source>
</evidence>
<evidence type="ECO:0000313" key="13">
    <source>
        <dbReference type="Proteomes" id="UP001168821"/>
    </source>
</evidence>
<dbReference type="PANTHER" id="PTHR45877:SF2">
    <property type="entry name" value="E3 UBIQUITIN-PROTEIN LIGASE SINA-RELATED"/>
    <property type="match status" value="1"/>
</dbReference>
<dbReference type="AlphaFoldDB" id="A0AA38M565"/>
<dbReference type="GO" id="GO:0005737">
    <property type="term" value="C:cytoplasm"/>
    <property type="evidence" value="ECO:0007669"/>
    <property type="project" value="TreeGrafter"/>
</dbReference>
<dbReference type="InterPro" id="IPR013010">
    <property type="entry name" value="Znf_SIAH"/>
</dbReference>
<keyword evidence="8" id="KW-0833">Ubl conjugation pathway</keyword>
<dbReference type="PANTHER" id="PTHR45877">
    <property type="entry name" value="E3 UBIQUITIN-PROTEIN LIGASE SIAH2"/>
    <property type="match status" value="1"/>
</dbReference>
<dbReference type="InterPro" id="IPR004162">
    <property type="entry name" value="SINA-like_animal"/>
</dbReference>
<dbReference type="GO" id="GO:0043161">
    <property type="term" value="P:proteasome-mediated ubiquitin-dependent protein catabolic process"/>
    <property type="evidence" value="ECO:0007669"/>
    <property type="project" value="TreeGrafter"/>
</dbReference>
<dbReference type="Pfam" id="PF21361">
    <property type="entry name" value="Sina_ZnF"/>
    <property type="match status" value="2"/>
</dbReference>
<keyword evidence="5" id="KW-0808">Transferase</keyword>
<dbReference type="GO" id="GO:0031624">
    <property type="term" value="F:ubiquitin conjugating enzyme binding"/>
    <property type="evidence" value="ECO:0007669"/>
    <property type="project" value="TreeGrafter"/>
</dbReference>
<comment type="catalytic activity">
    <reaction evidence="1">
        <text>S-ubiquitinyl-[E2 ubiquitin-conjugating enzyme]-L-cysteine + [acceptor protein]-L-lysine = [E2 ubiquitin-conjugating enzyme]-L-cysteine + N(6)-ubiquitinyl-[acceptor protein]-L-lysine.</text>
        <dbReference type="EC" id="2.3.2.27"/>
    </reaction>
</comment>
<evidence type="ECO:0000256" key="10">
    <source>
        <dbReference type="PROSITE-ProRule" id="PRU00455"/>
    </source>
</evidence>
<keyword evidence="13" id="KW-1185">Reference proteome</keyword>
<evidence type="ECO:0000256" key="4">
    <source>
        <dbReference type="ARBA" id="ARBA00012483"/>
    </source>
</evidence>
<keyword evidence="9" id="KW-0862">Zinc</keyword>
<evidence type="ECO:0000256" key="6">
    <source>
        <dbReference type="ARBA" id="ARBA00022723"/>
    </source>
</evidence>
<dbReference type="SUPFAM" id="SSF49599">
    <property type="entry name" value="TRAF domain-like"/>
    <property type="match status" value="2"/>
</dbReference>
<keyword evidence="7 10" id="KW-0863">Zinc-finger</keyword>
<dbReference type="Proteomes" id="UP001168821">
    <property type="component" value="Unassembled WGS sequence"/>
</dbReference>
<dbReference type="EMBL" id="JALNTZ010000007">
    <property type="protein sequence ID" value="KAJ3644480.1"/>
    <property type="molecule type" value="Genomic_DNA"/>
</dbReference>
<name>A0AA38M565_9CUCU</name>
<dbReference type="FunFam" id="3.30.40.10:FF:000041">
    <property type="entry name" value="E3 ubiquitin-protein ligase SINAT3"/>
    <property type="match status" value="2"/>
</dbReference>
<comment type="pathway">
    <text evidence="2">Protein modification; protein ubiquitination.</text>
</comment>
<dbReference type="PROSITE" id="PS51081">
    <property type="entry name" value="ZF_SIAH"/>
    <property type="match status" value="2"/>
</dbReference>
<dbReference type="GO" id="GO:0061630">
    <property type="term" value="F:ubiquitin protein ligase activity"/>
    <property type="evidence" value="ECO:0007669"/>
    <property type="project" value="UniProtKB-EC"/>
</dbReference>
<dbReference type="InterPro" id="IPR013083">
    <property type="entry name" value="Znf_RING/FYVE/PHD"/>
</dbReference>
<sequence length="484" mass="54891">MEVAIVTPSSSLDKLKCSSCSSYLSYFPIRVCANNQNICGRCVSPAEEDSVFQNIAFETLSQFLKFPCRYANEGCAEQLQPNKVPEHEETCPFKIISCPVKKLNKCKWTGPRPTSLHHCETEHRKMFLTEGSTAMDFSSDKQSHHLIKFENSLLIFAKTFNPLNKIIQFEMYTTELEAAPIQFSAQVSVQCDETSLSHDFVTTNFDEISLNELKLDSVVTAKTGTLKVTILEAVVDPSRVINLEMLAVLKCFRCSGYAVPPIYYCITNSQTLCSDCKPTHQRACNTCSRNNSNRNFNLDRMAEKLNYPCKYQANGCAFISSPSEIKKHQLVCELGDFECPMNEFDGCAWTGLLQDLEEHVGKCHEPVVTSSSNLTKQLLPGQMNCDIFKFSSQLFRMVCLKTSEGKHMWSMQVIGPFKEEYRYEIEIVDPKERGRRLLIRQQCGLLTKKEDLFKNGNGFCYFLNDQIGEFASGHDIGFKVHIFV</sequence>
<evidence type="ECO:0000256" key="3">
    <source>
        <dbReference type="ARBA" id="ARBA00009119"/>
    </source>
</evidence>
<comment type="caution">
    <text evidence="12">The sequence shown here is derived from an EMBL/GenBank/DDBJ whole genome shotgun (WGS) entry which is preliminary data.</text>
</comment>
<evidence type="ECO:0000256" key="8">
    <source>
        <dbReference type="ARBA" id="ARBA00022786"/>
    </source>
</evidence>
<evidence type="ECO:0000256" key="2">
    <source>
        <dbReference type="ARBA" id="ARBA00004906"/>
    </source>
</evidence>
<evidence type="ECO:0000256" key="7">
    <source>
        <dbReference type="ARBA" id="ARBA00022771"/>
    </source>
</evidence>
<dbReference type="Gene3D" id="3.30.40.10">
    <property type="entry name" value="Zinc/RING finger domain, C3HC4 (zinc finger)"/>
    <property type="match status" value="2"/>
</dbReference>
<organism evidence="12 13">
    <name type="scientific">Zophobas morio</name>
    <dbReference type="NCBI Taxonomy" id="2755281"/>
    <lineage>
        <taxon>Eukaryota</taxon>
        <taxon>Metazoa</taxon>
        <taxon>Ecdysozoa</taxon>
        <taxon>Arthropoda</taxon>
        <taxon>Hexapoda</taxon>
        <taxon>Insecta</taxon>
        <taxon>Pterygota</taxon>
        <taxon>Neoptera</taxon>
        <taxon>Endopterygota</taxon>
        <taxon>Coleoptera</taxon>
        <taxon>Polyphaga</taxon>
        <taxon>Cucujiformia</taxon>
        <taxon>Tenebrionidae</taxon>
        <taxon>Zophobas</taxon>
    </lineage>
</organism>
<accession>A0AA38M565</accession>
<dbReference type="EC" id="2.3.2.27" evidence="4"/>
<gene>
    <name evidence="12" type="ORF">Zmor_022206</name>
</gene>
<evidence type="ECO:0000259" key="11">
    <source>
        <dbReference type="PROSITE" id="PS51081"/>
    </source>
</evidence>
<comment type="similarity">
    <text evidence="3">Belongs to the SINA (Seven in absentia) family.</text>
</comment>
<reference evidence="12" key="1">
    <citation type="journal article" date="2023" name="G3 (Bethesda)">
        <title>Whole genome assemblies of Zophobas morio and Tenebrio molitor.</title>
        <authorList>
            <person name="Kaur S."/>
            <person name="Stinson S.A."/>
            <person name="diCenzo G.C."/>
        </authorList>
    </citation>
    <scope>NUCLEOTIDE SEQUENCE</scope>
    <source>
        <strain evidence="12">QUZm001</strain>
    </source>
</reference>
<protein>
    <recommendedName>
        <fullName evidence="4">RING-type E3 ubiquitin transferase</fullName>
        <ecNumber evidence="4">2.3.2.27</ecNumber>
    </recommendedName>
</protein>
<evidence type="ECO:0000256" key="9">
    <source>
        <dbReference type="ARBA" id="ARBA00022833"/>
    </source>
</evidence>
<evidence type="ECO:0000256" key="5">
    <source>
        <dbReference type="ARBA" id="ARBA00022679"/>
    </source>
</evidence>
<feature type="domain" description="SIAH-type" evidence="11">
    <location>
        <begin position="63"/>
        <end position="124"/>
    </location>
</feature>
<proteinExistence type="inferred from homology"/>
<evidence type="ECO:0000313" key="12">
    <source>
        <dbReference type="EMBL" id="KAJ3644480.1"/>
    </source>
</evidence>
<keyword evidence="6" id="KW-0479">Metal-binding</keyword>
<dbReference type="GO" id="GO:0008270">
    <property type="term" value="F:zinc ion binding"/>
    <property type="evidence" value="ECO:0007669"/>
    <property type="project" value="UniProtKB-KW"/>
</dbReference>
<feature type="domain" description="SIAH-type" evidence="11">
    <location>
        <begin position="304"/>
        <end position="365"/>
    </location>
</feature>